<keyword evidence="2" id="KW-0812">Transmembrane</keyword>
<keyword evidence="2" id="KW-1133">Transmembrane helix</keyword>
<organism evidence="3 4">
    <name type="scientific">Prymnesium parvum</name>
    <name type="common">Toxic golden alga</name>
    <dbReference type="NCBI Taxonomy" id="97485"/>
    <lineage>
        <taxon>Eukaryota</taxon>
        <taxon>Haptista</taxon>
        <taxon>Haptophyta</taxon>
        <taxon>Prymnesiophyceae</taxon>
        <taxon>Prymnesiales</taxon>
        <taxon>Prymnesiaceae</taxon>
        <taxon>Prymnesium</taxon>
    </lineage>
</organism>
<evidence type="ECO:0000256" key="2">
    <source>
        <dbReference type="SAM" id="Phobius"/>
    </source>
</evidence>
<gene>
    <name evidence="3" type="ORF">AB1Y20_002401</name>
</gene>
<name>A0AB34JA93_PRYPA</name>
<keyword evidence="4" id="KW-1185">Reference proteome</keyword>
<feature type="region of interest" description="Disordered" evidence="1">
    <location>
        <begin position="179"/>
        <end position="221"/>
    </location>
</feature>
<dbReference type="AlphaFoldDB" id="A0AB34JA93"/>
<dbReference type="EMBL" id="JBGBPQ010000011">
    <property type="protein sequence ID" value="KAL1515785.1"/>
    <property type="molecule type" value="Genomic_DNA"/>
</dbReference>
<comment type="caution">
    <text evidence="3">The sequence shown here is derived from an EMBL/GenBank/DDBJ whole genome shotgun (WGS) entry which is preliminary data.</text>
</comment>
<dbReference type="Proteomes" id="UP001515480">
    <property type="component" value="Unassembled WGS sequence"/>
</dbReference>
<sequence length="507" mass="54374">MVTALSSLAVNGESFDGEVSWEGEDDLPDMWSPAAVSPPRPPEPCSLNPLFWSKRILNAELNIAYYSPQLPTPPQKSWHSPIKARRAVSKYAGPLPHNSTLYPSEIKTVGTTPRLMQRGRQEELVAAGATSTGVPAACERPPHPLQRHHLASSTDLATAQPSAAPASLSILGSIARPAPRGVTRVTSTSDVKPSDQPREAVEAGGALHSPAPPTPPRAVGHASSWQSFASISPLLVRALCTRSPRPALPSKGPAWCLESGAFDISTSVCNCGASGAEPQPHWSTDLYASVALPPRHILCYISCHASCRSETFSTIRDAITKVSGQGVEDVGGRAYGVFIQMPQQPFARNVLEGDLDRCAATSGALDVLLCVMSFFIGLLFSPDVRNLAMNSFRSTNRTAIEEGAVHIGEMAQQVAASATNWTLTVEQQVVAAGKELMKEAILSAVHYAQHTLLHRDFEPSKQQLLYDAYADSSWTAWTQAALVCAVFLVLALLAKRSRHNENATLLL</sequence>
<feature type="transmembrane region" description="Helical" evidence="2">
    <location>
        <begin position="474"/>
        <end position="494"/>
    </location>
</feature>
<evidence type="ECO:0000256" key="1">
    <source>
        <dbReference type="SAM" id="MobiDB-lite"/>
    </source>
</evidence>
<feature type="compositionally biased region" description="Basic and acidic residues" evidence="1">
    <location>
        <begin position="192"/>
        <end position="201"/>
    </location>
</feature>
<keyword evidence="2" id="KW-0472">Membrane</keyword>
<evidence type="ECO:0000313" key="4">
    <source>
        <dbReference type="Proteomes" id="UP001515480"/>
    </source>
</evidence>
<feature type="compositionally biased region" description="Polar residues" evidence="1">
    <location>
        <begin position="151"/>
        <end position="161"/>
    </location>
</feature>
<proteinExistence type="predicted"/>
<evidence type="ECO:0008006" key="5">
    <source>
        <dbReference type="Google" id="ProtNLM"/>
    </source>
</evidence>
<protein>
    <recommendedName>
        <fullName evidence="5">Protein transport protein SEC23</fullName>
    </recommendedName>
</protein>
<evidence type="ECO:0000313" key="3">
    <source>
        <dbReference type="EMBL" id="KAL1515785.1"/>
    </source>
</evidence>
<reference evidence="3 4" key="1">
    <citation type="journal article" date="2024" name="Science">
        <title>Giant polyketide synthase enzymes in the biosynthesis of giant marine polyether toxins.</title>
        <authorList>
            <person name="Fallon T.R."/>
            <person name="Shende V.V."/>
            <person name="Wierzbicki I.H."/>
            <person name="Pendleton A.L."/>
            <person name="Watervoot N.F."/>
            <person name="Auber R.P."/>
            <person name="Gonzalez D.J."/>
            <person name="Wisecaver J.H."/>
            <person name="Moore B.S."/>
        </authorList>
    </citation>
    <scope>NUCLEOTIDE SEQUENCE [LARGE SCALE GENOMIC DNA]</scope>
    <source>
        <strain evidence="3 4">12B1</strain>
    </source>
</reference>
<accession>A0AB34JA93</accession>
<feature type="region of interest" description="Disordered" evidence="1">
    <location>
        <begin position="124"/>
        <end position="161"/>
    </location>
</feature>